<dbReference type="Pfam" id="PF01649">
    <property type="entry name" value="Ribosomal_S20p"/>
    <property type="match status" value="1"/>
</dbReference>
<dbReference type="InterPro" id="IPR036510">
    <property type="entry name" value="Ribosomal_bS20_sf"/>
</dbReference>
<dbReference type="GO" id="GO:0006412">
    <property type="term" value="P:translation"/>
    <property type="evidence" value="ECO:0007669"/>
    <property type="project" value="UniProtKB-UniRule"/>
</dbReference>
<dbReference type="EMBL" id="CP018799">
    <property type="protein sequence ID" value="ATX79202.1"/>
    <property type="molecule type" value="Genomic_DNA"/>
</dbReference>
<evidence type="ECO:0000256" key="3">
    <source>
        <dbReference type="ARBA" id="ARBA00022730"/>
    </source>
</evidence>
<proteinExistence type="inferred from homology"/>
<dbReference type="OrthoDB" id="9807974at2"/>
<dbReference type="PANTHER" id="PTHR33398:SF1">
    <property type="entry name" value="SMALL RIBOSOMAL SUBUNIT PROTEIN BS20C"/>
    <property type="match status" value="1"/>
</dbReference>
<dbReference type="GO" id="GO:0005829">
    <property type="term" value="C:cytosol"/>
    <property type="evidence" value="ECO:0007669"/>
    <property type="project" value="TreeGrafter"/>
</dbReference>
<gene>
    <name evidence="8" type="primary">rpsT</name>
    <name evidence="10" type="ORF">Ga0123461_0782</name>
</gene>
<evidence type="ECO:0000313" key="10">
    <source>
        <dbReference type="EMBL" id="ATX79202.1"/>
    </source>
</evidence>
<protein>
    <recommendedName>
        <fullName evidence="7 8">Small ribosomal subunit protein bS20</fullName>
    </recommendedName>
</protein>
<dbReference type="NCBIfam" id="TIGR00029">
    <property type="entry name" value="S20"/>
    <property type="match status" value="1"/>
</dbReference>
<keyword evidence="11" id="KW-1185">Reference proteome</keyword>
<sequence length="87" mass="9620">MANHASALKRARQDQKKRLQNRTQKSTMRTVIKQVLAAVEAGDKETASAALRQATSLLDRAGRKNQIHASQASRRVSRLNARVKSIA</sequence>
<dbReference type="GO" id="GO:0070181">
    <property type="term" value="F:small ribosomal subunit rRNA binding"/>
    <property type="evidence" value="ECO:0007669"/>
    <property type="project" value="TreeGrafter"/>
</dbReference>
<dbReference type="KEGG" id="maes:Ga0123461_0782"/>
<dbReference type="GO" id="GO:0015935">
    <property type="term" value="C:small ribosomal subunit"/>
    <property type="evidence" value="ECO:0007669"/>
    <property type="project" value="TreeGrafter"/>
</dbReference>
<evidence type="ECO:0000256" key="5">
    <source>
        <dbReference type="ARBA" id="ARBA00022980"/>
    </source>
</evidence>
<dbReference type="Gene3D" id="1.20.58.110">
    <property type="entry name" value="Ribosomal protein S20"/>
    <property type="match status" value="1"/>
</dbReference>
<reference evidence="10 11" key="1">
    <citation type="submission" date="2016-12" db="EMBL/GenBank/DDBJ databases">
        <title>Isolation and genomic insights into novel planktonic Zetaproteobacteria from stratified waters of the Chesapeake Bay.</title>
        <authorList>
            <person name="McAllister S.M."/>
            <person name="Kato S."/>
            <person name="Chan C.S."/>
            <person name="Chiu B.K."/>
            <person name="Field E.K."/>
        </authorList>
    </citation>
    <scope>NUCLEOTIDE SEQUENCE [LARGE SCALE GENOMIC DNA]</scope>
    <source>
        <strain evidence="10 11">CP-5</strain>
    </source>
</reference>
<dbReference type="FunFam" id="1.20.58.110:FF:000001">
    <property type="entry name" value="30S ribosomal protein S20"/>
    <property type="match status" value="1"/>
</dbReference>
<dbReference type="RefSeq" id="WP_100277123.1">
    <property type="nucleotide sequence ID" value="NZ_CP018799.1"/>
</dbReference>
<feature type="region of interest" description="Disordered" evidence="9">
    <location>
        <begin position="1"/>
        <end position="26"/>
    </location>
</feature>
<name>A0A2K8KWY8_MARES</name>
<keyword evidence="4 8" id="KW-0694">RNA-binding</keyword>
<dbReference type="SUPFAM" id="SSF46992">
    <property type="entry name" value="Ribosomal protein S20"/>
    <property type="match status" value="1"/>
</dbReference>
<dbReference type="AlphaFoldDB" id="A0A2K8KWY8"/>
<evidence type="ECO:0000256" key="2">
    <source>
        <dbReference type="ARBA" id="ARBA00007634"/>
    </source>
</evidence>
<organism evidence="10 11">
    <name type="scientific">Mariprofundus aestuarium</name>
    <dbReference type="NCBI Taxonomy" id="1921086"/>
    <lineage>
        <taxon>Bacteria</taxon>
        <taxon>Pseudomonadati</taxon>
        <taxon>Pseudomonadota</taxon>
        <taxon>Candidatius Mariprofundia</taxon>
        <taxon>Mariprofundales</taxon>
        <taxon>Mariprofundaceae</taxon>
        <taxon>Mariprofundus</taxon>
    </lineage>
</organism>
<feature type="region of interest" description="Disordered" evidence="9">
    <location>
        <begin position="62"/>
        <end position="87"/>
    </location>
</feature>
<keyword evidence="6 8" id="KW-0687">Ribonucleoprotein</keyword>
<dbReference type="HAMAP" id="MF_00500">
    <property type="entry name" value="Ribosomal_bS20"/>
    <property type="match status" value="1"/>
</dbReference>
<evidence type="ECO:0000256" key="4">
    <source>
        <dbReference type="ARBA" id="ARBA00022884"/>
    </source>
</evidence>
<comment type="function">
    <text evidence="1 8">Binds directly to 16S ribosomal RNA.</text>
</comment>
<keyword evidence="5 8" id="KW-0689">Ribosomal protein</keyword>
<dbReference type="GO" id="GO:0003735">
    <property type="term" value="F:structural constituent of ribosome"/>
    <property type="evidence" value="ECO:0007669"/>
    <property type="project" value="InterPro"/>
</dbReference>
<dbReference type="InterPro" id="IPR002583">
    <property type="entry name" value="Ribosomal_bS20"/>
</dbReference>
<evidence type="ECO:0000256" key="1">
    <source>
        <dbReference type="ARBA" id="ARBA00003134"/>
    </source>
</evidence>
<accession>A0A2K8KWY8</accession>
<evidence type="ECO:0000256" key="9">
    <source>
        <dbReference type="SAM" id="MobiDB-lite"/>
    </source>
</evidence>
<evidence type="ECO:0000313" key="11">
    <source>
        <dbReference type="Proteomes" id="UP000231701"/>
    </source>
</evidence>
<comment type="similarity">
    <text evidence="2 8">Belongs to the bacterial ribosomal protein bS20 family.</text>
</comment>
<evidence type="ECO:0000256" key="8">
    <source>
        <dbReference type="HAMAP-Rule" id="MF_00500"/>
    </source>
</evidence>
<evidence type="ECO:0000256" key="7">
    <source>
        <dbReference type="ARBA" id="ARBA00035136"/>
    </source>
</evidence>
<dbReference type="Proteomes" id="UP000231701">
    <property type="component" value="Chromosome"/>
</dbReference>
<keyword evidence="3 8" id="KW-0699">rRNA-binding</keyword>
<dbReference type="PANTHER" id="PTHR33398">
    <property type="entry name" value="30S RIBOSOMAL PROTEIN S20"/>
    <property type="match status" value="1"/>
</dbReference>
<evidence type="ECO:0000256" key="6">
    <source>
        <dbReference type="ARBA" id="ARBA00023274"/>
    </source>
</evidence>